<comment type="caution">
    <text evidence="4">The sequence shown here is derived from an EMBL/GenBank/DDBJ whole genome shotgun (WGS) entry which is preliminary data.</text>
</comment>
<keyword evidence="3" id="KW-0812">Transmembrane</keyword>
<reference evidence="4" key="2">
    <citation type="submission" date="2021-04" db="EMBL/GenBank/DDBJ databases">
        <authorList>
            <person name="Gilroy R."/>
        </authorList>
    </citation>
    <scope>NUCLEOTIDE SEQUENCE</scope>
    <source>
        <strain evidence="4">CHK187-5294</strain>
    </source>
</reference>
<organism evidence="4 5">
    <name type="scientific">Candidatus Borkfalkia avistercoris</name>
    <dbReference type="NCBI Taxonomy" id="2838504"/>
    <lineage>
        <taxon>Bacteria</taxon>
        <taxon>Bacillati</taxon>
        <taxon>Bacillota</taxon>
        <taxon>Clostridia</taxon>
        <taxon>Christensenellales</taxon>
        <taxon>Christensenellaceae</taxon>
        <taxon>Candidatus Borkfalkia</taxon>
    </lineage>
</organism>
<feature type="transmembrane region" description="Helical" evidence="3">
    <location>
        <begin position="69"/>
        <end position="91"/>
    </location>
</feature>
<comment type="subcellular location">
    <subcellularLocation>
        <location evidence="2">Cell membrane</location>
        <topology evidence="2">Multi-pass membrane protein</topology>
    </subcellularLocation>
</comment>
<dbReference type="GO" id="GO:0005886">
    <property type="term" value="C:plasma membrane"/>
    <property type="evidence" value="ECO:0007669"/>
    <property type="project" value="UniProtKB-SubCell"/>
</dbReference>
<dbReference type="Proteomes" id="UP000824132">
    <property type="component" value="Unassembled WGS sequence"/>
</dbReference>
<evidence type="ECO:0000313" key="4">
    <source>
        <dbReference type="EMBL" id="HIZ03126.1"/>
    </source>
</evidence>
<dbReference type="Pfam" id="PF02632">
    <property type="entry name" value="BioY"/>
    <property type="match status" value="1"/>
</dbReference>
<name>A0A9D2CYC6_9FIRM</name>
<feature type="transmembrane region" description="Helical" evidence="3">
    <location>
        <begin position="43"/>
        <end position="62"/>
    </location>
</feature>
<feature type="transmembrane region" description="Helical" evidence="3">
    <location>
        <begin position="125"/>
        <end position="147"/>
    </location>
</feature>
<accession>A0A9D2CYC6</accession>
<evidence type="ECO:0000256" key="2">
    <source>
        <dbReference type="PIRNR" id="PIRNR016661"/>
    </source>
</evidence>
<comment type="similarity">
    <text evidence="1 2">Belongs to the BioY family.</text>
</comment>
<keyword evidence="2 3" id="KW-0472">Membrane</keyword>
<dbReference type="PANTHER" id="PTHR34295:SF1">
    <property type="entry name" value="BIOTIN TRANSPORTER BIOY"/>
    <property type="match status" value="1"/>
</dbReference>
<dbReference type="EMBL" id="DXCL01000014">
    <property type="protein sequence ID" value="HIZ03126.1"/>
    <property type="molecule type" value="Genomic_DNA"/>
</dbReference>
<dbReference type="AlphaFoldDB" id="A0A9D2CYC6"/>
<feature type="transmembrane region" description="Helical" evidence="3">
    <location>
        <begin position="159"/>
        <end position="182"/>
    </location>
</feature>
<protein>
    <recommendedName>
        <fullName evidence="2">Biotin transporter</fullName>
    </recommendedName>
</protein>
<dbReference type="PIRSF" id="PIRSF016661">
    <property type="entry name" value="BioY"/>
    <property type="match status" value="1"/>
</dbReference>
<feature type="transmembrane region" description="Helical" evidence="3">
    <location>
        <begin position="97"/>
        <end position="113"/>
    </location>
</feature>
<feature type="transmembrane region" description="Helical" evidence="3">
    <location>
        <begin position="21"/>
        <end position="37"/>
    </location>
</feature>
<reference evidence="4" key="1">
    <citation type="journal article" date="2021" name="PeerJ">
        <title>Extensive microbial diversity within the chicken gut microbiome revealed by metagenomics and culture.</title>
        <authorList>
            <person name="Gilroy R."/>
            <person name="Ravi A."/>
            <person name="Getino M."/>
            <person name="Pursley I."/>
            <person name="Horton D.L."/>
            <person name="Alikhan N.F."/>
            <person name="Baker D."/>
            <person name="Gharbi K."/>
            <person name="Hall N."/>
            <person name="Watson M."/>
            <person name="Adriaenssens E.M."/>
            <person name="Foster-Nyarko E."/>
            <person name="Jarju S."/>
            <person name="Secka A."/>
            <person name="Antonio M."/>
            <person name="Oren A."/>
            <person name="Chaudhuri R.R."/>
            <person name="La Ragione R."/>
            <person name="Hildebrand F."/>
            <person name="Pallen M.J."/>
        </authorList>
    </citation>
    <scope>NUCLEOTIDE SEQUENCE</scope>
    <source>
        <strain evidence="4">CHK187-5294</strain>
    </source>
</reference>
<evidence type="ECO:0000256" key="3">
    <source>
        <dbReference type="SAM" id="Phobius"/>
    </source>
</evidence>
<proteinExistence type="inferred from homology"/>
<dbReference type="Gene3D" id="1.10.1760.20">
    <property type="match status" value="1"/>
</dbReference>
<sequence length="192" mass="20608">MSDINPQNRFKPNAAPLSVRIAECALFIVLMVVSAFIRIPIPYVPITFQTVVAVLAGLLLGAKWGAASVAIYVFMGLLGLPVFTAGGGFAYVFELTFGYILGFVAAAFFAGLARGKGRLTLARAVVASLIGVAANYIVGIPYFMLIWKFYMHLGGMANALIMYNLIYIPKDVVLSVLAAVLAERVAKLIAKR</sequence>
<keyword evidence="2" id="KW-0813">Transport</keyword>
<evidence type="ECO:0000313" key="5">
    <source>
        <dbReference type="Proteomes" id="UP000824132"/>
    </source>
</evidence>
<keyword evidence="2" id="KW-1003">Cell membrane</keyword>
<gene>
    <name evidence="4" type="ORF">H9727_02450</name>
</gene>
<dbReference type="PANTHER" id="PTHR34295">
    <property type="entry name" value="BIOTIN TRANSPORTER BIOY"/>
    <property type="match status" value="1"/>
</dbReference>
<evidence type="ECO:0000256" key="1">
    <source>
        <dbReference type="ARBA" id="ARBA00010692"/>
    </source>
</evidence>
<dbReference type="GO" id="GO:0015225">
    <property type="term" value="F:biotin transmembrane transporter activity"/>
    <property type="evidence" value="ECO:0007669"/>
    <property type="project" value="UniProtKB-UniRule"/>
</dbReference>
<keyword evidence="3" id="KW-1133">Transmembrane helix</keyword>
<dbReference type="InterPro" id="IPR003784">
    <property type="entry name" value="BioY"/>
</dbReference>